<protein>
    <submittedName>
        <fullName evidence="5">Unannotated protein</fullName>
    </submittedName>
</protein>
<dbReference type="AlphaFoldDB" id="A0A6J7AKV6"/>
<evidence type="ECO:0000313" key="5">
    <source>
        <dbReference type="EMBL" id="CAB4833100.1"/>
    </source>
</evidence>
<keyword evidence="3" id="KW-0813">Transport</keyword>
<comment type="subcellular location">
    <subcellularLocation>
        <location evidence="1">Cell envelope</location>
    </subcellularLocation>
</comment>
<evidence type="ECO:0000256" key="3">
    <source>
        <dbReference type="ARBA" id="ARBA00022448"/>
    </source>
</evidence>
<sequence>MMKKRLFASFAVVAMVAGSLVAASSASQAASRTVVVWSPYQGGNLDLWNAAIKRIETANPGLSVTSVGNIDMAKSLAAINAGNGPDISVSNGNGNLGWFCGTGAWQKLNTLIAGPNGINMSATFNAAAVASSISNHVRCALPLYSEVFAFYFNKDLLAKAGFTNPPKTTNELLAYSQKLTTFNSDGSIKTAGFLPWAGYYGYDMDSMWLGQMFGAKWYGGNQAAAFASDPRWTKAFTWQHDFIAKVFGGGNFDKGSKLLVKFVAARGGEWGADHDFMTGRVAMKWDANWMGPMFCDPDGWAMVDLAKCPSKLNFGIAGFPVSAENSAAYGSGVVGQGQMGISKGSKNVKDAWIVLKGLATDTKLNAAWDSANGSPSSLLAKAARPSTSADWYLPIYDITSNPKSAYHVVKNTGEHLEESMLQNLMASWQAGDTANIKSALSDLAKKVDQIVVRNN</sequence>
<dbReference type="InterPro" id="IPR050490">
    <property type="entry name" value="Bact_solute-bd_prot1"/>
</dbReference>
<name>A0A6J7AKV6_9ZZZZ</name>
<dbReference type="PANTHER" id="PTHR43649:SF28">
    <property type="entry name" value="BINDING PROTEIN COMPONENT OF ABC SUGAR TRANSPORTER-RELATED"/>
    <property type="match status" value="1"/>
</dbReference>
<dbReference type="SUPFAM" id="SSF53850">
    <property type="entry name" value="Periplasmic binding protein-like II"/>
    <property type="match status" value="1"/>
</dbReference>
<dbReference type="EMBL" id="CAFABI010000164">
    <property type="protein sequence ID" value="CAB4833100.1"/>
    <property type="molecule type" value="Genomic_DNA"/>
</dbReference>
<comment type="similarity">
    <text evidence="2">Belongs to the bacterial solute-binding protein 1 family.</text>
</comment>
<organism evidence="5">
    <name type="scientific">freshwater metagenome</name>
    <dbReference type="NCBI Taxonomy" id="449393"/>
    <lineage>
        <taxon>unclassified sequences</taxon>
        <taxon>metagenomes</taxon>
        <taxon>ecological metagenomes</taxon>
    </lineage>
</organism>
<dbReference type="PANTHER" id="PTHR43649">
    <property type="entry name" value="ARABINOSE-BINDING PROTEIN-RELATED"/>
    <property type="match status" value="1"/>
</dbReference>
<proteinExistence type="inferred from homology"/>
<gene>
    <name evidence="5" type="ORF">UFOPK3197_01146</name>
</gene>
<evidence type="ECO:0000256" key="4">
    <source>
        <dbReference type="ARBA" id="ARBA00022729"/>
    </source>
</evidence>
<keyword evidence="4" id="KW-0732">Signal</keyword>
<reference evidence="5" key="1">
    <citation type="submission" date="2020-05" db="EMBL/GenBank/DDBJ databases">
        <authorList>
            <person name="Chiriac C."/>
            <person name="Salcher M."/>
            <person name="Ghai R."/>
            <person name="Kavagutti S V."/>
        </authorList>
    </citation>
    <scope>NUCLEOTIDE SEQUENCE</scope>
</reference>
<evidence type="ECO:0000256" key="1">
    <source>
        <dbReference type="ARBA" id="ARBA00004196"/>
    </source>
</evidence>
<dbReference type="GO" id="GO:0030313">
    <property type="term" value="C:cell envelope"/>
    <property type="evidence" value="ECO:0007669"/>
    <property type="project" value="UniProtKB-SubCell"/>
</dbReference>
<evidence type="ECO:0000256" key="2">
    <source>
        <dbReference type="ARBA" id="ARBA00008520"/>
    </source>
</evidence>
<dbReference type="Gene3D" id="3.40.190.10">
    <property type="entry name" value="Periplasmic binding protein-like II"/>
    <property type="match status" value="1"/>
</dbReference>
<accession>A0A6J7AKV6</accession>